<gene>
    <name evidence="13" type="ORF">HU200_043883</name>
</gene>
<keyword evidence="14" id="KW-1185">Reference proteome</keyword>
<dbReference type="PROSITE" id="PS00108">
    <property type="entry name" value="PROTEIN_KINASE_ST"/>
    <property type="match status" value="1"/>
</dbReference>
<sequence>MLSDENVKATALPLSLLKNITDDFSNNNEIGNGGFAVVYKGLLENGVVAVKKLSNMSVTDERRFLGEVECLMKAKHKNIVRFLGYCSDTQGQWVEYNGKSVMGDVRQRLLCFEYVPNRSLDKYIKGAHASLEWGKRYQIIKGVCEGLHFLHEKNIVHSDLKPANILLDNDMTPKITDFGISRCFDGKQTHIITKSIIGSRRYLAPEGFYGKISFKSDIFSLGVTIIEILTSNEDYPDVLRVLKCWEHRVEKSQKDQELEQISVCAKVAQSCLEFYPAKRPSAQDIIDILKQKEGNEWPIETGGSSSTVPYESSHVEDKSKSSSSTGPKAYSFVQNKNMPPRRRHRRIC</sequence>
<keyword evidence="5" id="KW-0418">Kinase</keyword>
<keyword evidence="2 10" id="KW-0723">Serine/threonine-protein kinase</keyword>
<dbReference type="OrthoDB" id="679259at2759"/>
<reference evidence="13" key="1">
    <citation type="submission" date="2020-07" db="EMBL/GenBank/DDBJ databases">
        <title>Genome sequence and genetic diversity analysis of an under-domesticated orphan crop, white fonio (Digitaria exilis).</title>
        <authorList>
            <person name="Bennetzen J.L."/>
            <person name="Chen S."/>
            <person name="Ma X."/>
            <person name="Wang X."/>
            <person name="Yssel A.E.J."/>
            <person name="Chaluvadi S.R."/>
            <person name="Johnson M."/>
            <person name="Gangashetty P."/>
            <person name="Hamidou F."/>
            <person name="Sanogo M.D."/>
            <person name="Zwaenepoel A."/>
            <person name="Wallace J."/>
            <person name="Van De Peer Y."/>
            <person name="Van Deynze A."/>
        </authorList>
    </citation>
    <scope>NUCLEOTIDE SEQUENCE</scope>
    <source>
        <tissue evidence="13">Leaves</tissue>
    </source>
</reference>
<dbReference type="PROSITE" id="PS00107">
    <property type="entry name" value="PROTEIN_KINASE_ATP"/>
    <property type="match status" value="1"/>
</dbReference>
<dbReference type="Proteomes" id="UP000636709">
    <property type="component" value="Unassembled WGS sequence"/>
</dbReference>
<dbReference type="InterPro" id="IPR000719">
    <property type="entry name" value="Prot_kinase_dom"/>
</dbReference>
<comment type="catalytic activity">
    <reaction evidence="8">
        <text>L-seryl-[protein] + ATP = O-phospho-L-seryl-[protein] + ADP + H(+)</text>
        <dbReference type="Rhea" id="RHEA:17989"/>
        <dbReference type="Rhea" id="RHEA-COMP:9863"/>
        <dbReference type="Rhea" id="RHEA-COMP:11604"/>
        <dbReference type="ChEBI" id="CHEBI:15378"/>
        <dbReference type="ChEBI" id="CHEBI:29999"/>
        <dbReference type="ChEBI" id="CHEBI:30616"/>
        <dbReference type="ChEBI" id="CHEBI:83421"/>
        <dbReference type="ChEBI" id="CHEBI:456216"/>
        <dbReference type="EC" id="2.7.11.1"/>
    </reaction>
</comment>
<dbReference type="PROSITE" id="PS50011">
    <property type="entry name" value="PROTEIN_KINASE_DOM"/>
    <property type="match status" value="1"/>
</dbReference>
<evidence type="ECO:0000313" key="13">
    <source>
        <dbReference type="EMBL" id="KAF8685958.1"/>
    </source>
</evidence>
<dbReference type="SMART" id="SM00220">
    <property type="entry name" value="S_TKc"/>
    <property type="match status" value="1"/>
</dbReference>
<dbReference type="InterPro" id="IPR008271">
    <property type="entry name" value="Ser/Thr_kinase_AS"/>
</dbReference>
<evidence type="ECO:0000256" key="2">
    <source>
        <dbReference type="ARBA" id="ARBA00022527"/>
    </source>
</evidence>
<dbReference type="InterPro" id="IPR011009">
    <property type="entry name" value="Kinase-like_dom_sf"/>
</dbReference>
<feature type="compositionally biased region" description="Basic residues" evidence="11">
    <location>
        <begin position="339"/>
        <end position="348"/>
    </location>
</feature>
<evidence type="ECO:0000256" key="7">
    <source>
        <dbReference type="ARBA" id="ARBA00047899"/>
    </source>
</evidence>
<dbReference type="EC" id="2.7.11.1" evidence="1"/>
<evidence type="ECO:0000256" key="8">
    <source>
        <dbReference type="ARBA" id="ARBA00048679"/>
    </source>
</evidence>
<proteinExistence type="inferred from homology"/>
<feature type="compositionally biased region" description="Low complexity" evidence="11">
    <location>
        <begin position="321"/>
        <end position="331"/>
    </location>
</feature>
<dbReference type="GO" id="GO:0004674">
    <property type="term" value="F:protein serine/threonine kinase activity"/>
    <property type="evidence" value="ECO:0007669"/>
    <property type="project" value="UniProtKB-KW"/>
</dbReference>
<dbReference type="Gene3D" id="1.10.510.10">
    <property type="entry name" value="Transferase(Phosphotransferase) domain 1"/>
    <property type="match status" value="1"/>
</dbReference>
<comment type="caution">
    <text evidence="13">The sequence shown here is derived from an EMBL/GenBank/DDBJ whole genome shotgun (WGS) entry which is preliminary data.</text>
</comment>
<dbReference type="PANTHER" id="PTHR45707:SF80">
    <property type="entry name" value="PROTEIN KINASE DOMAIN-CONTAINING PROTEIN"/>
    <property type="match status" value="1"/>
</dbReference>
<dbReference type="SUPFAM" id="SSF56112">
    <property type="entry name" value="Protein kinase-like (PK-like)"/>
    <property type="match status" value="1"/>
</dbReference>
<dbReference type="AlphaFoldDB" id="A0A835BDR4"/>
<protein>
    <recommendedName>
        <fullName evidence="1">non-specific serine/threonine protein kinase</fullName>
        <ecNumber evidence="1">2.7.11.1</ecNumber>
    </recommendedName>
</protein>
<evidence type="ECO:0000256" key="9">
    <source>
        <dbReference type="PROSITE-ProRule" id="PRU10141"/>
    </source>
</evidence>
<evidence type="ECO:0000256" key="3">
    <source>
        <dbReference type="ARBA" id="ARBA00022679"/>
    </source>
</evidence>
<evidence type="ECO:0000256" key="5">
    <source>
        <dbReference type="ARBA" id="ARBA00022777"/>
    </source>
</evidence>
<keyword evidence="3" id="KW-0808">Transferase</keyword>
<dbReference type="InterPro" id="IPR017441">
    <property type="entry name" value="Protein_kinase_ATP_BS"/>
</dbReference>
<evidence type="ECO:0000256" key="6">
    <source>
        <dbReference type="ARBA" id="ARBA00022840"/>
    </source>
</evidence>
<dbReference type="EMBL" id="JACEFO010002082">
    <property type="protein sequence ID" value="KAF8685958.1"/>
    <property type="molecule type" value="Genomic_DNA"/>
</dbReference>
<evidence type="ECO:0000256" key="11">
    <source>
        <dbReference type="SAM" id="MobiDB-lite"/>
    </source>
</evidence>
<evidence type="ECO:0000256" key="4">
    <source>
        <dbReference type="ARBA" id="ARBA00022741"/>
    </source>
</evidence>
<dbReference type="GO" id="GO:0005524">
    <property type="term" value="F:ATP binding"/>
    <property type="evidence" value="ECO:0007669"/>
    <property type="project" value="UniProtKB-UniRule"/>
</dbReference>
<keyword evidence="6 9" id="KW-0067">ATP-binding</keyword>
<dbReference type="Pfam" id="PF00069">
    <property type="entry name" value="Pkinase"/>
    <property type="match status" value="1"/>
</dbReference>
<keyword evidence="4 9" id="KW-0547">Nucleotide-binding</keyword>
<evidence type="ECO:0000256" key="1">
    <source>
        <dbReference type="ARBA" id="ARBA00012513"/>
    </source>
</evidence>
<name>A0A835BDR4_9POAL</name>
<accession>A0A835BDR4</accession>
<evidence type="ECO:0000313" key="14">
    <source>
        <dbReference type="Proteomes" id="UP000636709"/>
    </source>
</evidence>
<comment type="catalytic activity">
    <reaction evidence="7">
        <text>L-threonyl-[protein] + ATP = O-phospho-L-threonyl-[protein] + ADP + H(+)</text>
        <dbReference type="Rhea" id="RHEA:46608"/>
        <dbReference type="Rhea" id="RHEA-COMP:11060"/>
        <dbReference type="Rhea" id="RHEA-COMP:11605"/>
        <dbReference type="ChEBI" id="CHEBI:15378"/>
        <dbReference type="ChEBI" id="CHEBI:30013"/>
        <dbReference type="ChEBI" id="CHEBI:30616"/>
        <dbReference type="ChEBI" id="CHEBI:61977"/>
        <dbReference type="ChEBI" id="CHEBI:456216"/>
        <dbReference type="EC" id="2.7.11.1"/>
    </reaction>
</comment>
<dbReference type="PANTHER" id="PTHR45707">
    <property type="entry name" value="C2 CALCIUM/LIPID-BINDING PLANT PHOSPHORIBOSYLTRANSFERASE FAMILY PROTEIN"/>
    <property type="match status" value="1"/>
</dbReference>
<feature type="domain" description="Protein kinase" evidence="12">
    <location>
        <begin position="24"/>
        <end position="298"/>
    </location>
</feature>
<dbReference type="Gene3D" id="3.30.200.20">
    <property type="entry name" value="Phosphorylase Kinase, domain 1"/>
    <property type="match status" value="1"/>
</dbReference>
<organism evidence="13 14">
    <name type="scientific">Digitaria exilis</name>
    <dbReference type="NCBI Taxonomy" id="1010633"/>
    <lineage>
        <taxon>Eukaryota</taxon>
        <taxon>Viridiplantae</taxon>
        <taxon>Streptophyta</taxon>
        <taxon>Embryophyta</taxon>
        <taxon>Tracheophyta</taxon>
        <taxon>Spermatophyta</taxon>
        <taxon>Magnoliopsida</taxon>
        <taxon>Liliopsida</taxon>
        <taxon>Poales</taxon>
        <taxon>Poaceae</taxon>
        <taxon>PACMAD clade</taxon>
        <taxon>Panicoideae</taxon>
        <taxon>Panicodae</taxon>
        <taxon>Paniceae</taxon>
        <taxon>Anthephorinae</taxon>
        <taxon>Digitaria</taxon>
    </lineage>
</organism>
<comment type="similarity">
    <text evidence="10">Belongs to the protein kinase superfamily.</text>
</comment>
<dbReference type="FunFam" id="3.30.200.20:FF:000465">
    <property type="entry name" value="Cysteine-rich receptor-like protein kinase 6"/>
    <property type="match status" value="1"/>
</dbReference>
<evidence type="ECO:0000259" key="12">
    <source>
        <dbReference type="PROSITE" id="PS50011"/>
    </source>
</evidence>
<feature type="binding site" evidence="9">
    <location>
        <position position="52"/>
    </location>
    <ligand>
        <name>ATP</name>
        <dbReference type="ChEBI" id="CHEBI:30616"/>
    </ligand>
</feature>
<evidence type="ECO:0000256" key="10">
    <source>
        <dbReference type="RuleBase" id="RU000304"/>
    </source>
</evidence>
<dbReference type="FunFam" id="1.10.510.10:FF:001023">
    <property type="entry name" value="Os07g0541700 protein"/>
    <property type="match status" value="1"/>
</dbReference>
<feature type="region of interest" description="Disordered" evidence="11">
    <location>
        <begin position="296"/>
        <end position="348"/>
    </location>
</feature>